<dbReference type="EMBL" id="FR799561">
    <property type="protein sequence ID" value="CBZ23865.1"/>
    <property type="molecule type" value="Genomic_DNA"/>
</dbReference>
<dbReference type="AlphaFoldDB" id="E9ALR0"/>
<dbReference type="PANTHER" id="PTHR12952:SF0">
    <property type="entry name" value="PROTEIN SYS1 HOMOLOG"/>
    <property type="match status" value="1"/>
</dbReference>
<keyword evidence="6 10" id="KW-1133">Transmembrane helix</keyword>
<keyword evidence="12" id="KW-1185">Reference proteome</keyword>
<dbReference type="GO" id="GO:0043001">
    <property type="term" value="P:Golgi to plasma membrane protein transport"/>
    <property type="evidence" value="ECO:0007669"/>
    <property type="project" value="TreeGrafter"/>
</dbReference>
<comment type="similarity">
    <text evidence="2">Belongs to the SYS1 family.</text>
</comment>
<keyword evidence="8 10" id="KW-0472">Membrane</keyword>
<dbReference type="GO" id="GO:0034067">
    <property type="term" value="P:protein localization to Golgi apparatus"/>
    <property type="evidence" value="ECO:0007669"/>
    <property type="project" value="TreeGrafter"/>
</dbReference>
<dbReference type="PhylomeDB" id="E9ALR0"/>
<sequence length="375" mass="40130">MAIGLGRTISSPVFLFFQVLHGVSLFFVMLGVTRVLLGMAELSMSTTAVEDRTAPHVAPLALSLVMKDGAYAVPAPETPQGLHRPDGLGEIVYQHANILDLFMDDTLSSTITLAPAPPAASLFFFEKLSYCFHVPLTSLFVSPVDVHIGTTAEARNFRPRNNGATDGVVKMDVGLSGADAPAAGQLRDGSERRFYLQHMFAALLCSYPLATLLQRRKLVLDFVVTIYLAYWLLADIVLRRLLGGGLHWWAACALGMTVMYGATYVICRRKELQEIRFSGGGTAGSGAGVPAATTMWLKDCRGEGDIAGEEMRAISRETQRHNGSGGADAHGSGKPHDAAGRSRVPASAQSPNAAKAVAVDVARASEEAAYKHKMV</sequence>
<proteinExistence type="inferred from homology"/>
<dbReference type="GeneID" id="13447278"/>
<dbReference type="InterPro" id="IPR019185">
    <property type="entry name" value="Integral_membrane_SYS1-rel"/>
</dbReference>
<evidence type="ECO:0000313" key="11">
    <source>
        <dbReference type="EMBL" id="CBZ23865.1"/>
    </source>
</evidence>
<evidence type="ECO:0000256" key="2">
    <source>
        <dbReference type="ARBA" id="ARBA00008160"/>
    </source>
</evidence>
<dbReference type="VEuPathDB" id="TriTrypDB:LmxM.08_29.1610"/>
<feature type="transmembrane region" description="Helical" evidence="10">
    <location>
        <begin position="218"/>
        <end position="234"/>
    </location>
</feature>
<keyword evidence="4 10" id="KW-0812">Transmembrane</keyword>
<feature type="transmembrane region" description="Helical" evidence="10">
    <location>
        <begin position="246"/>
        <end position="267"/>
    </location>
</feature>
<feature type="transmembrane region" description="Helical" evidence="10">
    <location>
        <begin position="15"/>
        <end position="37"/>
    </location>
</feature>
<dbReference type="OrthoDB" id="262164at2759"/>
<evidence type="ECO:0000256" key="10">
    <source>
        <dbReference type="SAM" id="Phobius"/>
    </source>
</evidence>
<keyword evidence="7" id="KW-0333">Golgi apparatus</keyword>
<dbReference type="OMA" id="RFYLQHM"/>
<dbReference type="GO" id="GO:0006895">
    <property type="term" value="P:Golgi to endosome transport"/>
    <property type="evidence" value="ECO:0007669"/>
    <property type="project" value="TreeGrafter"/>
</dbReference>
<evidence type="ECO:0000256" key="8">
    <source>
        <dbReference type="ARBA" id="ARBA00023136"/>
    </source>
</evidence>
<reference evidence="11 12" key="1">
    <citation type="journal article" date="2011" name="Genome Res.">
        <title>Chromosome and gene copy number variation allow major structural change between species and strains of Leishmania.</title>
        <authorList>
            <person name="Rogers M.B."/>
            <person name="Hilley J.D."/>
            <person name="Dickens N.J."/>
            <person name="Wilkes J."/>
            <person name="Bates P.A."/>
            <person name="Depledge D.P."/>
            <person name="Harris D."/>
            <person name="Her Y."/>
            <person name="Herzyk P."/>
            <person name="Imamura H."/>
            <person name="Otto T.D."/>
            <person name="Sanders M."/>
            <person name="Seeger K."/>
            <person name="Dujardin J.C."/>
            <person name="Berriman M."/>
            <person name="Smith D.F."/>
            <person name="Hertz-Fowler C."/>
            <person name="Mottram J.C."/>
        </authorList>
    </citation>
    <scope>NUCLEOTIDE SEQUENCE [LARGE SCALE GENOMIC DNA]</scope>
    <source>
        <strain evidence="11 12">MHOM/GT/2001/U1103</strain>
    </source>
</reference>
<dbReference type="Pfam" id="PF09801">
    <property type="entry name" value="SYS1"/>
    <property type="match status" value="1"/>
</dbReference>
<keyword evidence="5" id="KW-0653">Protein transport</keyword>
<evidence type="ECO:0000256" key="4">
    <source>
        <dbReference type="ARBA" id="ARBA00022692"/>
    </source>
</evidence>
<dbReference type="KEGG" id="lmi:LMXM_08_29_1610"/>
<gene>
    <name evidence="11" type="ORF">LMXM_08_29_1610</name>
</gene>
<dbReference type="Proteomes" id="UP000007259">
    <property type="component" value="Chromosome 8"/>
</dbReference>
<evidence type="ECO:0000256" key="5">
    <source>
        <dbReference type="ARBA" id="ARBA00022927"/>
    </source>
</evidence>
<evidence type="ECO:0000256" key="6">
    <source>
        <dbReference type="ARBA" id="ARBA00022989"/>
    </source>
</evidence>
<name>E9ALR0_LEIMU</name>
<accession>E9ALR0</accession>
<protein>
    <submittedName>
        <fullName evidence="11">Uncharacterized protein</fullName>
    </submittedName>
</protein>
<evidence type="ECO:0000313" key="12">
    <source>
        <dbReference type="Proteomes" id="UP000007259"/>
    </source>
</evidence>
<keyword evidence="3" id="KW-0813">Transport</keyword>
<evidence type="ECO:0000256" key="9">
    <source>
        <dbReference type="SAM" id="MobiDB-lite"/>
    </source>
</evidence>
<evidence type="ECO:0000256" key="1">
    <source>
        <dbReference type="ARBA" id="ARBA00004653"/>
    </source>
</evidence>
<dbReference type="GO" id="GO:0005802">
    <property type="term" value="C:trans-Golgi network"/>
    <property type="evidence" value="ECO:0007669"/>
    <property type="project" value="TreeGrafter"/>
</dbReference>
<comment type="subcellular location">
    <subcellularLocation>
        <location evidence="1">Golgi apparatus membrane</location>
        <topology evidence="1">Multi-pass membrane protein</topology>
    </subcellularLocation>
</comment>
<feature type="region of interest" description="Disordered" evidence="9">
    <location>
        <begin position="318"/>
        <end position="353"/>
    </location>
</feature>
<evidence type="ECO:0000256" key="3">
    <source>
        <dbReference type="ARBA" id="ARBA00022448"/>
    </source>
</evidence>
<dbReference type="GO" id="GO:0005829">
    <property type="term" value="C:cytosol"/>
    <property type="evidence" value="ECO:0007669"/>
    <property type="project" value="GOC"/>
</dbReference>
<organism evidence="11 12">
    <name type="scientific">Leishmania mexicana (strain MHOM/GT/2001/U1103)</name>
    <dbReference type="NCBI Taxonomy" id="929439"/>
    <lineage>
        <taxon>Eukaryota</taxon>
        <taxon>Discoba</taxon>
        <taxon>Euglenozoa</taxon>
        <taxon>Kinetoplastea</taxon>
        <taxon>Metakinetoplastina</taxon>
        <taxon>Trypanosomatida</taxon>
        <taxon>Trypanosomatidae</taxon>
        <taxon>Leishmaniinae</taxon>
        <taxon>Leishmania</taxon>
    </lineage>
</organism>
<evidence type="ECO:0000256" key="7">
    <source>
        <dbReference type="ARBA" id="ARBA00023034"/>
    </source>
</evidence>
<dbReference type="GO" id="GO:0000139">
    <property type="term" value="C:Golgi membrane"/>
    <property type="evidence" value="ECO:0007669"/>
    <property type="project" value="UniProtKB-SubCell"/>
</dbReference>
<dbReference type="RefSeq" id="XP_003872394.1">
    <property type="nucleotide sequence ID" value="XM_003872345.1"/>
</dbReference>
<dbReference type="PANTHER" id="PTHR12952">
    <property type="entry name" value="SYS1"/>
    <property type="match status" value="1"/>
</dbReference>